<organism evidence="4 5">
    <name type="scientific">Halocynthiibacter styelae</name>
    <dbReference type="NCBI Taxonomy" id="2761955"/>
    <lineage>
        <taxon>Bacteria</taxon>
        <taxon>Pseudomonadati</taxon>
        <taxon>Pseudomonadota</taxon>
        <taxon>Alphaproteobacteria</taxon>
        <taxon>Rhodobacterales</taxon>
        <taxon>Paracoccaceae</taxon>
        <taxon>Halocynthiibacter</taxon>
    </lineage>
</organism>
<dbReference type="PIRSF" id="PIRSF000390">
    <property type="entry name" value="PLP_StrS"/>
    <property type="match status" value="1"/>
</dbReference>
<dbReference type="Pfam" id="PF01041">
    <property type="entry name" value="DegT_DnrJ_EryC1"/>
    <property type="match status" value="1"/>
</dbReference>
<dbReference type="Proteomes" id="UP000640583">
    <property type="component" value="Unassembled WGS sequence"/>
</dbReference>
<dbReference type="PANTHER" id="PTHR30244">
    <property type="entry name" value="TRANSAMINASE"/>
    <property type="match status" value="1"/>
</dbReference>
<evidence type="ECO:0000313" key="4">
    <source>
        <dbReference type="EMBL" id="MBI1494722.1"/>
    </source>
</evidence>
<evidence type="ECO:0000256" key="2">
    <source>
        <dbReference type="PIRSR" id="PIRSR000390-2"/>
    </source>
</evidence>
<dbReference type="InterPro" id="IPR015421">
    <property type="entry name" value="PyrdxlP-dep_Trfase_major"/>
</dbReference>
<protein>
    <submittedName>
        <fullName evidence="4">Aminotransferase class V-fold PLP-dependent enzyme</fullName>
    </submittedName>
</protein>
<dbReference type="InterPro" id="IPR000653">
    <property type="entry name" value="DegT/StrS_aminotransferase"/>
</dbReference>
<dbReference type="CDD" id="cd00616">
    <property type="entry name" value="AHBA_syn"/>
    <property type="match status" value="1"/>
</dbReference>
<keyword evidence="2 3" id="KW-0663">Pyridoxal phosphate</keyword>
<keyword evidence="5" id="KW-1185">Reference proteome</keyword>
<dbReference type="InterPro" id="IPR015424">
    <property type="entry name" value="PyrdxlP-dep_Trfase"/>
</dbReference>
<dbReference type="GO" id="GO:0000271">
    <property type="term" value="P:polysaccharide biosynthetic process"/>
    <property type="evidence" value="ECO:0007669"/>
    <property type="project" value="TreeGrafter"/>
</dbReference>
<accession>A0A8J7LWS4</accession>
<keyword evidence="4" id="KW-0808">Transferase</keyword>
<dbReference type="AlphaFoldDB" id="A0A8J7LWS4"/>
<dbReference type="RefSeq" id="WP_228849473.1">
    <property type="nucleotide sequence ID" value="NZ_JADCKQ010000011.1"/>
</dbReference>
<evidence type="ECO:0000256" key="3">
    <source>
        <dbReference type="RuleBase" id="RU004508"/>
    </source>
</evidence>
<evidence type="ECO:0000313" key="5">
    <source>
        <dbReference type="Proteomes" id="UP000640583"/>
    </source>
</evidence>
<sequence length="388" mass="41108">MIPLAVPNLNGNEAAYLQDCITSTFVSTVGPFVNDFEERIAALSGTSTAAVLCSGTTALHLALEGLGIGEGDLVMVPSLTFIASANSVSHARADVWLVDVGASDWMLDTARARAAIESQTDAHPDGRLHRASGKILRAIMPVMVMGAVPDFDGLIALAKEFGLRVIVDAAAAIGTTYGAQVPLGATGVDAVCYSFNGNKTVTCGGGGAVAAQDEALIARIKHLSSTGRVGANYDHDIVAYNYRMTNLQAAVGMAQLERLEDFLAAKKSIRDAYANFAANSAVLSAFPEPPHGQNGHWFSGFWYTGDTPEIGAKFRAHMKAAGIDLRPFWKPLHLQTPYLDAWAEPMPVTGDLWERIFPLPCSTHIPDADKATVLAAAAAFWDNHGARA</sequence>
<keyword evidence="4" id="KW-0032">Aminotransferase</keyword>
<gene>
    <name evidence="4" type="ORF">H1D41_13835</name>
</gene>
<dbReference type="Gene3D" id="3.40.640.10">
    <property type="entry name" value="Type I PLP-dependent aspartate aminotransferase-like (Major domain)"/>
    <property type="match status" value="1"/>
</dbReference>
<dbReference type="SUPFAM" id="SSF53383">
    <property type="entry name" value="PLP-dependent transferases"/>
    <property type="match status" value="1"/>
</dbReference>
<feature type="modified residue" description="N6-(pyridoxal phosphate)lysine" evidence="2">
    <location>
        <position position="199"/>
    </location>
</feature>
<dbReference type="GO" id="GO:0030170">
    <property type="term" value="F:pyridoxal phosphate binding"/>
    <property type="evidence" value="ECO:0007669"/>
    <property type="project" value="TreeGrafter"/>
</dbReference>
<evidence type="ECO:0000256" key="1">
    <source>
        <dbReference type="PIRSR" id="PIRSR000390-1"/>
    </source>
</evidence>
<name>A0A8J7LWS4_9RHOB</name>
<reference evidence="4" key="1">
    <citation type="submission" date="2020-10" db="EMBL/GenBank/DDBJ databases">
        <title>Paenihalocynthiibacter styelae gen. nov., sp. nov., isolated from stalked sea squirt Styela clava.</title>
        <authorList>
            <person name="Kim Y.-O."/>
            <person name="Yoon J.-H."/>
        </authorList>
    </citation>
    <scope>NUCLEOTIDE SEQUENCE</scope>
    <source>
        <strain evidence="4">MYP1-1</strain>
    </source>
</reference>
<feature type="active site" description="Proton acceptor" evidence="1">
    <location>
        <position position="199"/>
    </location>
</feature>
<proteinExistence type="inferred from homology"/>
<dbReference type="EMBL" id="JADCKQ010000011">
    <property type="protein sequence ID" value="MBI1494722.1"/>
    <property type="molecule type" value="Genomic_DNA"/>
</dbReference>
<dbReference type="PANTHER" id="PTHR30244:SF30">
    <property type="entry name" value="BLR5990 PROTEIN"/>
    <property type="match status" value="1"/>
</dbReference>
<comment type="similarity">
    <text evidence="3">Belongs to the DegT/DnrJ/EryC1 family.</text>
</comment>
<dbReference type="GO" id="GO:0008483">
    <property type="term" value="F:transaminase activity"/>
    <property type="evidence" value="ECO:0007669"/>
    <property type="project" value="UniProtKB-KW"/>
</dbReference>
<comment type="caution">
    <text evidence="4">The sequence shown here is derived from an EMBL/GenBank/DDBJ whole genome shotgun (WGS) entry which is preliminary data.</text>
</comment>